<protein>
    <submittedName>
        <fullName evidence="1">Unannotated protein</fullName>
    </submittedName>
</protein>
<reference evidence="1" key="1">
    <citation type="submission" date="2020-05" db="EMBL/GenBank/DDBJ databases">
        <authorList>
            <person name="Chiriac C."/>
            <person name="Salcher M."/>
            <person name="Ghai R."/>
            <person name="Kavagutti S V."/>
        </authorList>
    </citation>
    <scope>NUCLEOTIDE SEQUENCE</scope>
</reference>
<evidence type="ECO:0000313" key="1">
    <source>
        <dbReference type="EMBL" id="CAB4346147.1"/>
    </source>
</evidence>
<dbReference type="AlphaFoldDB" id="A0A6J5ZZA6"/>
<dbReference type="EMBL" id="CAESAN010000114">
    <property type="protein sequence ID" value="CAB4346147.1"/>
    <property type="molecule type" value="Genomic_DNA"/>
</dbReference>
<sequence>MTFHVNDFVQLLDHVDGNSDRSPLVGNRAGHGLTDPPGRVGRELVTATVIELLNSANQPKRALLNQVKEGQAAAEIALGDRNNEPQIRFDHVLFGVHVAALDALCKRHLLHCAQQRHAADRSQVEAQRIEARLDCQVDLVCLAARRALPAPRRALRHRRRGTVFALCRHEVDPHLLKVSMQFLNLLLGDLDLLETLGDLRDGQEPLLLP</sequence>
<proteinExistence type="predicted"/>
<gene>
    <name evidence="1" type="ORF">UFOPK3547_01262</name>
</gene>
<organism evidence="1">
    <name type="scientific">freshwater metagenome</name>
    <dbReference type="NCBI Taxonomy" id="449393"/>
    <lineage>
        <taxon>unclassified sequences</taxon>
        <taxon>metagenomes</taxon>
        <taxon>ecological metagenomes</taxon>
    </lineage>
</organism>
<name>A0A6J5ZZA6_9ZZZZ</name>
<accession>A0A6J5ZZA6</accession>